<dbReference type="EMBL" id="JAUKTV010000008">
    <property type="protein sequence ID" value="KAK0732821.1"/>
    <property type="molecule type" value="Genomic_DNA"/>
</dbReference>
<dbReference type="AlphaFoldDB" id="A0AA40BEP5"/>
<name>A0AA40BEP5_9PEZI</name>
<feature type="region of interest" description="Disordered" evidence="1">
    <location>
        <begin position="1"/>
        <end position="115"/>
    </location>
</feature>
<reference evidence="2" key="1">
    <citation type="submission" date="2023-06" db="EMBL/GenBank/DDBJ databases">
        <title>Genome-scale phylogeny and comparative genomics of the fungal order Sordariales.</title>
        <authorList>
            <consortium name="Lawrence Berkeley National Laboratory"/>
            <person name="Hensen N."/>
            <person name="Bonometti L."/>
            <person name="Westerberg I."/>
            <person name="Brannstrom I.O."/>
            <person name="Guillou S."/>
            <person name="Cros-Aarteil S."/>
            <person name="Calhoun S."/>
            <person name="Haridas S."/>
            <person name="Kuo A."/>
            <person name="Mondo S."/>
            <person name="Pangilinan J."/>
            <person name="Riley R."/>
            <person name="Labutti K."/>
            <person name="Andreopoulos B."/>
            <person name="Lipzen A."/>
            <person name="Chen C."/>
            <person name="Yanf M."/>
            <person name="Daum C."/>
            <person name="Ng V."/>
            <person name="Clum A."/>
            <person name="Steindorff A."/>
            <person name="Ohm R."/>
            <person name="Martin F."/>
            <person name="Silar P."/>
            <person name="Natvig D."/>
            <person name="Lalanne C."/>
            <person name="Gautier V."/>
            <person name="Ament-Velasquez S.L."/>
            <person name="Kruys A."/>
            <person name="Hutchinson M.I."/>
            <person name="Powell A.J."/>
            <person name="Barry K."/>
            <person name="Miller A.N."/>
            <person name="Grigoriev I.V."/>
            <person name="Debuchy R."/>
            <person name="Gladieux P."/>
            <person name="Thoren M.H."/>
            <person name="Johannesson H."/>
        </authorList>
    </citation>
    <scope>NUCLEOTIDE SEQUENCE</scope>
    <source>
        <strain evidence="2">CBS 540.89</strain>
    </source>
</reference>
<feature type="compositionally biased region" description="Polar residues" evidence="1">
    <location>
        <begin position="1"/>
        <end position="17"/>
    </location>
</feature>
<proteinExistence type="predicted"/>
<keyword evidence="3" id="KW-1185">Reference proteome</keyword>
<evidence type="ECO:0000313" key="2">
    <source>
        <dbReference type="EMBL" id="KAK0732821.1"/>
    </source>
</evidence>
<evidence type="ECO:0000313" key="3">
    <source>
        <dbReference type="Proteomes" id="UP001172159"/>
    </source>
</evidence>
<feature type="compositionally biased region" description="Polar residues" evidence="1">
    <location>
        <begin position="67"/>
        <end position="100"/>
    </location>
</feature>
<protein>
    <submittedName>
        <fullName evidence="2">Uncharacterized protein</fullName>
    </submittedName>
</protein>
<evidence type="ECO:0000256" key="1">
    <source>
        <dbReference type="SAM" id="MobiDB-lite"/>
    </source>
</evidence>
<dbReference type="Proteomes" id="UP001172159">
    <property type="component" value="Unassembled WGS sequence"/>
</dbReference>
<sequence>MSSTIPTTTTDPKSHNNPTRPPPPAPTTISTSPRPLRLNNVGFNPQIAHISDSRTPASATGHIINPTRVSSQGGLNITSQQPQPLNPMILTTPSQLQTHHSQPQNNPPSQQEESCPNKCCRESCDLLCDNQNKITAGFLTSAASWVLPCRVLLHRDHCGGGGMRAKQREMYFMDLDGIKPSRPSPLLASTMTGIP</sequence>
<comment type="caution">
    <text evidence="2">The sequence shown here is derived from an EMBL/GenBank/DDBJ whole genome shotgun (WGS) entry which is preliminary data.</text>
</comment>
<organism evidence="2 3">
    <name type="scientific">Apiosordaria backusii</name>
    <dbReference type="NCBI Taxonomy" id="314023"/>
    <lineage>
        <taxon>Eukaryota</taxon>
        <taxon>Fungi</taxon>
        <taxon>Dikarya</taxon>
        <taxon>Ascomycota</taxon>
        <taxon>Pezizomycotina</taxon>
        <taxon>Sordariomycetes</taxon>
        <taxon>Sordariomycetidae</taxon>
        <taxon>Sordariales</taxon>
        <taxon>Lasiosphaeriaceae</taxon>
        <taxon>Apiosordaria</taxon>
    </lineage>
</organism>
<accession>A0AA40BEP5</accession>
<feature type="compositionally biased region" description="Low complexity" evidence="1">
    <location>
        <begin position="101"/>
        <end position="114"/>
    </location>
</feature>
<gene>
    <name evidence="2" type="ORF">B0T21DRAFT_412976</name>
</gene>